<dbReference type="Proteomes" id="UP000076727">
    <property type="component" value="Unassembled WGS sequence"/>
</dbReference>
<organism evidence="2 3">
    <name type="scientific">Daedalea quercina L-15889</name>
    <dbReference type="NCBI Taxonomy" id="1314783"/>
    <lineage>
        <taxon>Eukaryota</taxon>
        <taxon>Fungi</taxon>
        <taxon>Dikarya</taxon>
        <taxon>Basidiomycota</taxon>
        <taxon>Agaricomycotina</taxon>
        <taxon>Agaricomycetes</taxon>
        <taxon>Polyporales</taxon>
        <taxon>Fomitopsis</taxon>
    </lineage>
</organism>
<evidence type="ECO:0000256" key="1">
    <source>
        <dbReference type="SAM" id="MobiDB-lite"/>
    </source>
</evidence>
<proteinExistence type="predicted"/>
<feature type="region of interest" description="Disordered" evidence="1">
    <location>
        <begin position="169"/>
        <end position="190"/>
    </location>
</feature>
<keyword evidence="3" id="KW-1185">Reference proteome</keyword>
<dbReference type="OrthoDB" id="3267542at2759"/>
<sequence>MANFLPPCRDARPSLPPLHTLGLPYPLVRPEQPAGYDSYDSNDRLSPEATQAYRNRPWARGRQSSVSSTTSSCTALSRSGSPSDSRSIAPSPEGFTLLLTTMDKANALIVVPQVPSVPQLPSPPPSPSCTPPSSRNIRPLLITGPMVAHFKQNHTRISQVARMHPYRMVPKKSGSRRPSVCHPSLTTSRP</sequence>
<evidence type="ECO:0000313" key="3">
    <source>
        <dbReference type="Proteomes" id="UP000076727"/>
    </source>
</evidence>
<dbReference type="EMBL" id="KV429125">
    <property type="protein sequence ID" value="KZT64559.1"/>
    <property type="molecule type" value="Genomic_DNA"/>
</dbReference>
<accession>A0A165LL15</accession>
<name>A0A165LL15_9APHY</name>
<dbReference type="AlphaFoldDB" id="A0A165LL15"/>
<protein>
    <submittedName>
        <fullName evidence="2">Uncharacterized protein</fullName>
    </submittedName>
</protein>
<gene>
    <name evidence="2" type="ORF">DAEQUDRAFT_814910</name>
</gene>
<reference evidence="2 3" key="1">
    <citation type="journal article" date="2016" name="Mol. Biol. Evol.">
        <title>Comparative Genomics of Early-Diverging Mushroom-Forming Fungi Provides Insights into the Origins of Lignocellulose Decay Capabilities.</title>
        <authorList>
            <person name="Nagy L.G."/>
            <person name="Riley R."/>
            <person name="Tritt A."/>
            <person name="Adam C."/>
            <person name="Daum C."/>
            <person name="Floudas D."/>
            <person name="Sun H."/>
            <person name="Yadav J.S."/>
            <person name="Pangilinan J."/>
            <person name="Larsson K.H."/>
            <person name="Matsuura K."/>
            <person name="Barry K."/>
            <person name="Labutti K."/>
            <person name="Kuo R."/>
            <person name="Ohm R.A."/>
            <person name="Bhattacharya S.S."/>
            <person name="Shirouzu T."/>
            <person name="Yoshinaga Y."/>
            <person name="Martin F.M."/>
            <person name="Grigoriev I.V."/>
            <person name="Hibbett D.S."/>
        </authorList>
    </citation>
    <scope>NUCLEOTIDE SEQUENCE [LARGE SCALE GENOMIC DNA]</scope>
    <source>
        <strain evidence="2 3">L-15889</strain>
    </source>
</reference>
<feature type="compositionally biased region" description="Low complexity" evidence="1">
    <location>
        <begin position="64"/>
        <end position="89"/>
    </location>
</feature>
<evidence type="ECO:0000313" key="2">
    <source>
        <dbReference type="EMBL" id="KZT64559.1"/>
    </source>
</evidence>
<feature type="region of interest" description="Disordered" evidence="1">
    <location>
        <begin position="1"/>
        <end position="89"/>
    </location>
</feature>